<accession>A0A9Q8YE18</accession>
<dbReference type="RefSeq" id="WP_127890335.1">
    <property type="nucleotide sequence ID" value="NZ_CAXURO020000003.1"/>
</dbReference>
<dbReference type="Proteomes" id="UP001055460">
    <property type="component" value="Plasmid pB"/>
</dbReference>
<protein>
    <submittedName>
        <fullName evidence="2">Uncharacterized protein</fullName>
    </submittedName>
</protein>
<name>A0A9Q8YE18_ENSAD</name>
<dbReference type="OrthoDB" id="8277693at2"/>
<dbReference type="EMBL" id="CP098809">
    <property type="protein sequence ID" value="USJ27167.1"/>
    <property type="molecule type" value="Genomic_DNA"/>
</dbReference>
<evidence type="ECO:0000313" key="2">
    <source>
        <dbReference type="EMBL" id="USJ27167.1"/>
    </source>
</evidence>
<proteinExistence type="predicted"/>
<evidence type="ECO:0000256" key="1">
    <source>
        <dbReference type="SAM" id="MobiDB-lite"/>
    </source>
</evidence>
<gene>
    <name evidence="2" type="ORF">NE863_32265</name>
</gene>
<keyword evidence="2" id="KW-0614">Plasmid</keyword>
<organism evidence="2 3">
    <name type="scientific">Ensifer adhaerens</name>
    <name type="common">Sinorhizobium morelense</name>
    <dbReference type="NCBI Taxonomy" id="106592"/>
    <lineage>
        <taxon>Bacteria</taxon>
        <taxon>Pseudomonadati</taxon>
        <taxon>Pseudomonadota</taxon>
        <taxon>Alphaproteobacteria</taxon>
        <taxon>Hyphomicrobiales</taxon>
        <taxon>Rhizobiaceae</taxon>
        <taxon>Sinorhizobium/Ensifer group</taxon>
        <taxon>Ensifer</taxon>
    </lineage>
</organism>
<sequence>MKSPWKFLLDLTSRGRAVEPRESISEPVSESSDAPLAGMDPPASTQTTDAVTNAADPEPSEVKNNVRTGGANAVDFETASHSTNLLGGQAPEQADRPARKPHRRQTRDKRSSASVAVDPRVEYGSPSLRAPKQPISLADDVAALDEEIRMLRRQLSEKLVLQNAQLKKMLERF</sequence>
<dbReference type="AlphaFoldDB" id="A0A9Q8YE18"/>
<feature type="region of interest" description="Disordered" evidence="1">
    <location>
        <begin position="1"/>
        <end position="132"/>
    </location>
</feature>
<reference evidence="2" key="1">
    <citation type="submission" date="2022-06" db="EMBL/GenBank/DDBJ databases">
        <title>Physiological and biochemical characterization and genomic elucidation of a strain of the genus Ensifer adhaerens M8 that combines arsenic oxidation and chromium reduction.</title>
        <authorList>
            <person name="Li X."/>
            <person name="Yu c."/>
        </authorList>
    </citation>
    <scope>NUCLEOTIDE SEQUENCE</scope>
    <source>
        <strain evidence="2">M8</strain>
        <plasmid evidence="2">pB</plasmid>
    </source>
</reference>
<evidence type="ECO:0000313" key="3">
    <source>
        <dbReference type="Proteomes" id="UP001055460"/>
    </source>
</evidence>
<geneLocation type="plasmid" evidence="2 3">
    <name>pB</name>
</geneLocation>